<dbReference type="PANTHER" id="PTHR38221">
    <property type="entry name" value="BNAA04G14260D PROTEIN"/>
    <property type="match status" value="1"/>
</dbReference>
<evidence type="ECO:0000313" key="2">
    <source>
        <dbReference type="EMBL" id="MCI56411.1"/>
    </source>
</evidence>
<organism evidence="2 3">
    <name type="scientific">Trifolium medium</name>
    <dbReference type="NCBI Taxonomy" id="97028"/>
    <lineage>
        <taxon>Eukaryota</taxon>
        <taxon>Viridiplantae</taxon>
        <taxon>Streptophyta</taxon>
        <taxon>Embryophyta</taxon>
        <taxon>Tracheophyta</taxon>
        <taxon>Spermatophyta</taxon>
        <taxon>Magnoliopsida</taxon>
        <taxon>eudicotyledons</taxon>
        <taxon>Gunneridae</taxon>
        <taxon>Pentapetalae</taxon>
        <taxon>rosids</taxon>
        <taxon>fabids</taxon>
        <taxon>Fabales</taxon>
        <taxon>Fabaceae</taxon>
        <taxon>Papilionoideae</taxon>
        <taxon>50 kb inversion clade</taxon>
        <taxon>NPAAA clade</taxon>
        <taxon>Hologalegina</taxon>
        <taxon>IRL clade</taxon>
        <taxon>Trifolieae</taxon>
        <taxon>Trifolium</taxon>
    </lineage>
</organism>
<dbReference type="AlphaFoldDB" id="A0A392T5N5"/>
<dbReference type="EMBL" id="LXQA010511839">
    <property type="protein sequence ID" value="MCI56411.1"/>
    <property type="molecule type" value="Genomic_DNA"/>
</dbReference>
<name>A0A392T5N5_9FABA</name>
<evidence type="ECO:0000256" key="1">
    <source>
        <dbReference type="SAM" id="MobiDB-lite"/>
    </source>
</evidence>
<keyword evidence="3" id="KW-1185">Reference proteome</keyword>
<evidence type="ECO:0000313" key="3">
    <source>
        <dbReference type="Proteomes" id="UP000265520"/>
    </source>
</evidence>
<feature type="region of interest" description="Disordered" evidence="1">
    <location>
        <begin position="1"/>
        <end position="22"/>
    </location>
</feature>
<dbReference type="Proteomes" id="UP000265520">
    <property type="component" value="Unassembled WGS sequence"/>
</dbReference>
<protein>
    <submittedName>
        <fullName evidence="2">Uncharacterized protein</fullName>
    </submittedName>
</protein>
<reference evidence="2 3" key="1">
    <citation type="journal article" date="2018" name="Front. Plant Sci.">
        <title>Red Clover (Trifolium pratense) and Zigzag Clover (T. medium) - A Picture of Genomic Similarities and Differences.</title>
        <authorList>
            <person name="Dluhosova J."/>
            <person name="Istvanek J."/>
            <person name="Nedelnik J."/>
            <person name="Repkova J."/>
        </authorList>
    </citation>
    <scope>NUCLEOTIDE SEQUENCE [LARGE SCALE GENOMIC DNA]</scope>
    <source>
        <strain evidence="3">cv. 10/8</strain>
        <tissue evidence="2">Leaf</tissue>
    </source>
</reference>
<dbReference type="PANTHER" id="PTHR38221:SF1">
    <property type="entry name" value="OVULE PROTEIN"/>
    <property type="match status" value="1"/>
</dbReference>
<feature type="non-terminal residue" evidence="2">
    <location>
        <position position="1"/>
    </location>
</feature>
<sequence>FHTPPEESLLPSSDVDVPPCTVNQAADLDAGSQAFVELTGLSDSSEFVDFGNDSELGFSQNAQLKNEIDADSVTENRSNGFRVLEKGVSDLG</sequence>
<accession>A0A392T5N5</accession>
<proteinExistence type="predicted"/>
<feature type="non-terminal residue" evidence="2">
    <location>
        <position position="92"/>
    </location>
</feature>
<comment type="caution">
    <text evidence="2">The sequence shown here is derived from an EMBL/GenBank/DDBJ whole genome shotgun (WGS) entry which is preliminary data.</text>
</comment>